<feature type="non-terminal residue" evidence="1">
    <location>
        <position position="1"/>
    </location>
</feature>
<sequence length="163" mass="17360">PIGDRLADVCLTDGNTELFVASSKGRAVHFSEKQLRPTGRIASGVRGIRLAHDDFAIGVVPVKAGGGIVAITEKGYGKFTDIAKYKMQNRGGRGVRNLRVSDKVGNVVRVLAATDEENILLVSSEGISIELKVSSIRRTGRNASGVRLMALSGKTKVVDGRIM</sequence>
<dbReference type="InterPro" id="IPR035516">
    <property type="entry name" value="Gyrase/topoIV_suA_C"/>
</dbReference>
<protein>
    <submittedName>
        <fullName evidence="1">DNA gyrase subunit A</fullName>
    </submittedName>
</protein>
<dbReference type="GO" id="GO:0005737">
    <property type="term" value="C:cytoplasm"/>
    <property type="evidence" value="ECO:0007669"/>
    <property type="project" value="TreeGrafter"/>
</dbReference>
<dbReference type="GO" id="GO:0006265">
    <property type="term" value="P:DNA topological change"/>
    <property type="evidence" value="ECO:0007669"/>
    <property type="project" value="InterPro"/>
</dbReference>
<dbReference type="EMBL" id="AUZY01007591">
    <property type="protein sequence ID" value="EQD49410.1"/>
    <property type="molecule type" value="Genomic_DNA"/>
</dbReference>
<dbReference type="AlphaFoldDB" id="T1B554"/>
<dbReference type="GO" id="GO:0009330">
    <property type="term" value="C:DNA topoisomerase type II (double strand cut, ATP-hydrolyzing) complex"/>
    <property type="evidence" value="ECO:0007669"/>
    <property type="project" value="TreeGrafter"/>
</dbReference>
<accession>T1B554</accession>
<dbReference type="Pfam" id="PF03989">
    <property type="entry name" value="DNA_gyraseA_C"/>
    <property type="match status" value="3"/>
</dbReference>
<evidence type="ECO:0000313" key="1">
    <source>
        <dbReference type="EMBL" id="EQD49410.1"/>
    </source>
</evidence>
<reference evidence="1" key="2">
    <citation type="journal article" date="2014" name="ISME J.">
        <title>Microbial stratification in low pH oxic and suboxic macroscopic growths along an acid mine drainage.</title>
        <authorList>
            <person name="Mendez-Garcia C."/>
            <person name="Mesa V."/>
            <person name="Sprenger R.R."/>
            <person name="Richter M."/>
            <person name="Diez M.S."/>
            <person name="Solano J."/>
            <person name="Bargiela R."/>
            <person name="Golyshina O.V."/>
            <person name="Manteca A."/>
            <person name="Ramos J.L."/>
            <person name="Gallego J.R."/>
            <person name="Llorente I."/>
            <person name="Martins Dos Santos V.A."/>
            <person name="Jensen O.N."/>
            <person name="Pelaez A.I."/>
            <person name="Sanchez J."/>
            <person name="Ferrer M."/>
        </authorList>
    </citation>
    <scope>NUCLEOTIDE SEQUENCE</scope>
</reference>
<name>T1B554_9ZZZZ</name>
<dbReference type="GO" id="GO:0005524">
    <property type="term" value="F:ATP binding"/>
    <property type="evidence" value="ECO:0007669"/>
    <property type="project" value="InterPro"/>
</dbReference>
<organism evidence="1">
    <name type="scientific">mine drainage metagenome</name>
    <dbReference type="NCBI Taxonomy" id="410659"/>
    <lineage>
        <taxon>unclassified sequences</taxon>
        <taxon>metagenomes</taxon>
        <taxon>ecological metagenomes</taxon>
    </lineage>
</organism>
<dbReference type="PANTHER" id="PTHR43493">
    <property type="entry name" value="DNA GYRASE/TOPOISOMERASE SUBUNIT A"/>
    <property type="match status" value="1"/>
</dbReference>
<reference evidence="1" key="1">
    <citation type="submission" date="2013-08" db="EMBL/GenBank/DDBJ databases">
        <authorList>
            <person name="Mendez C."/>
            <person name="Richter M."/>
            <person name="Ferrer M."/>
            <person name="Sanchez J."/>
        </authorList>
    </citation>
    <scope>NUCLEOTIDE SEQUENCE</scope>
</reference>
<dbReference type="GO" id="GO:0003677">
    <property type="term" value="F:DNA binding"/>
    <property type="evidence" value="ECO:0007669"/>
    <property type="project" value="InterPro"/>
</dbReference>
<dbReference type="InterPro" id="IPR006691">
    <property type="entry name" value="GyrA/parC_rep"/>
</dbReference>
<comment type="caution">
    <text evidence="1">The sequence shown here is derived from an EMBL/GenBank/DDBJ whole genome shotgun (WGS) entry which is preliminary data.</text>
</comment>
<dbReference type="InterPro" id="IPR050220">
    <property type="entry name" value="Type_II_DNA_Topoisomerases"/>
</dbReference>
<gene>
    <name evidence="1" type="ORF">B1B_11649</name>
</gene>
<dbReference type="GO" id="GO:0003918">
    <property type="term" value="F:DNA topoisomerase type II (double strand cut, ATP-hydrolyzing) activity"/>
    <property type="evidence" value="ECO:0007669"/>
    <property type="project" value="TreeGrafter"/>
</dbReference>
<dbReference type="SUPFAM" id="SSF101904">
    <property type="entry name" value="GyrA/ParC C-terminal domain-like"/>
    <property type="match status" value="1"/>
</dbReference>
<dbReference type="Gene3D" id="2.120.10.90">
    <property type="entry name" value="DNA gyrase/topoisomerase IV, subunit A, C-terminal"/>
    <property type="match status" value="1"/>
</dbReference>
<dbReference type="PANTHER" id="PTHR43493:SF5">
    <property type="entry name" value="DNA GYRASE SUBUNIT A, CHLOROPLASTIC_MITOCHONDRIAL"/>
    <property type="match status" value="1"/>
</dbReference>
<proteinExistence type="predicted"/>